<keyword evidence="2" id="KW-0732">Signal</keyword>
<dbReference type="PaxDb" id="39947-A0A0P0WAP1"/>
<evidence type="ECO:0000256" key="1">
    <source>
        <dbReference type="SAM" id="MobiDB-lite"/>
    </source>
</evidence>
<name>A0A0P0WAP1_ORYSJ</name>
<dbReference type="AlphaFoldDB" id="A0A0P0WAP1"/>
<feature type="chain" id="PRO_5006056630" evidence="2">
    <location>
        <begin position="24"/>
        <end position="179"/>
    </location>
</feature>
<dbReference type="InParanoid" id="A0A0P0WAP1"/>
<evidence type="ECO:0000256" key="2">
    <source>
        <dbReference type="SAM" id="SignalP"/>
    </source>
</evidence>
<feature type="signal peptide" evidence="2">
    <location>
        <begin position="1"/>
        <end position="23"/>
    </location>
</feature>
<dbReference type="EMBL" id="AP014960">
    <property type="protein sequence ID" value="BAS89420.1"/>
    <property type="molecule type" value="Genomic_DNA"/>
</dbReference>
<reference evidence="3 4" key="3">
    <citation type="journal article" date="2013" name="Rice">
        <title>Improvement of the Oryza sativa Nipponbare reference genome using next generation sequence and optical map data.</title>
        <authorList>
            <person name="Kawahara Y."/>
            <person name="de la Bastide M."/>
            <person name="Hamilton J.P."/>
            <person name="Kanamori H."/>
            <person name="McCombie W.R."/>
            <person name="Ouyang S."/>
            <person name="Schwartz D.C."/>
            <person name="Tanaka T."/>
            <person name="Wu J."/>
            <person name="Zhou S."/>
            <person name="Childs K.L."/>
            <person name="Davidson R.M."/>
            <person name="Lin H."/>
            <person name="Quesada-Ocampo L."/>
            <person name="Vaillancourt B."/>
            <person name="Sakai H."/>
            <person name="Lee S.S."/>
            <person name="Kim J."/>
            <person name="Numa H."/>
            <person name="Itoh T."/>
            <person name="Buell C.R."/>
            <person name="Matsumoto T."/>
        </authorList>
    </citation>
    <scope>NUCLEOTIDE SEQUENCE [LARGE SCALE GENOMIC DNA]</scope>
    <source>
        <strain evidence="4">cv. Nipponbare</strain>
    </source>
</reference>
<gene>
    <name evidence="3" type="ordered locus">Os04g0447650</name>
    <name evidence="3" type="ORF">OSNPB_040447650</name>
</gene>
<dbReference type="Gramene" id="Os04t0447650-00">
    <property type="protein sequence ID" value="Os04t0447650-00"/>
    <property type="gene ID" value="Os04g0447650"/>
</dbReference>
<feature type="region of interest" description="Disordered" evidence="1">
    <location>
        <begin position="156"/>
        <end position="179"/>
    </location>
</feature>
<keyword evidence="4" id="KW-1185">Reference proteome</keyword>
<dbReference type="Proteomes" id="UP000059680">
    <property type="component" value="Chromosome 4"/>
</dbReference>
<sequence>MVATASSLSRCLVVKLLTPMALARPRRWHSSIARHTPSKSNGTASSLFTGNIGGPGLTLIGQWTRSINSSISYIPEAFAEGREHEARVALGAPQLGGHEHLLPGGDEAAAGRLRDGLAERRLRAVQRRGVEVAEAHLQRRQRGAPFRLRRRRRRIRRAHADRRHGPPGAVPQGHLRYRR</sequence>
<evidence type="ECO:0000313" key="4">
    <source>
        <dbReference type="Proteomes" id="UP000059680"/>
    </source>
</evidence>
<reference evidence="3 4" key="2">
    <citation type="journal article" date="2013" name="Plant Cell Physiol.">
        <title>Rice Annotation Project Database (RAP-DB): an integrative and interactive database for rice genomics.</title>
        <authorList>
            <person name="Sakai H."/>
            <person name="Lee S.S."/>
            <person name="Tanaka T."/>
            <person name="Numa H."/>
            <person name="Kim J."/>
            <person name="Kawahara Y."/>
            <person name="Wakimoto H."/>
            <person name="Yang C.C."/>
            <person name="Iwamoto M."/>
            <person name="Abe T."/>
            <person name="Yamada Y."/>
            <person name="Muto A."/>
            <person name="Inokuchi H."/>
            <person name="Ikemura T."/>
            <person name="Matsumoto T."/>
            <person name="Sasaki T."/>
            <person name="Itoh T."/>
        </authorList>
    </citation>
    <scope>NUCLEOTIDE SEQUENCE [LARGE SCALE GENOMIC DNA]</scope>
    <source>
        <strain evidence="4">cv. Nipponbare</strain>
    </source>
</reference>
<reference evidence="4" key="1">
    <citation type="journal article" date="2005" name="Nature">
        <title>The map-based sequence of the rice genome.</title>
        <authorList>
            <consortium name="International rice genome sequencing project (IRGSP)"/>
            <person name="Matsumoto T."/>
            <person name="Wu J."/>
            <person name="Kanamori H."/>
            <person name="Katayose Y."/>
            <person name="Fujisawa M."/>
            <person name="Namiki N."/>
            <person name="Mizuno H."/>
            <person name="Yamamoto K."/>
            <person name="Antonio B.A."/>
            <person name="Baba T."/>
            <person name="Sakata K."/>
            <person name="Nagamura Y."/>
            <person name="Aoki H."/>
            <person name="Arikawa K."/>
            <person name="Arita K."/>
            <person name="Bito T."/>
            <person name="Chiden Y."/>
            <person name="Fujitsuka N."/>
            <person name="Fukunaka R."/>
            <person name="Hamada M."/>
            <person name="Harada C."/>
            <person name="Hayashi A."/>
            <person name="Hijishita S."/>
            <person name="Honda M."/>
            <person name="Hosokawa S."/>
            <person name="Ichikawa Y."/>
            <person name="Idonuma A."/>
            <person name="Iijima M."/>
            <person name="Ikeda M."/>
            <person name="Ikeno M."/>
            <person name="Ito K."/>
            <person name="Ito S."/>
            <person name="Ito T."/>
            <person name="Ito Y."/>
            <person name="Ito Y."/>
            <person name="Iwabuchi A."/>
            <person name="Kamiya K."/>
            <person name="Karasawa W."/>
            <person name="Kurita K."/>
            <person name="Katagiri S."/>
            <person name="Kikuta A."/>
            <person name="Kobayashi H."/>
            <person name="Kobayashi N."/>
            <person name="Machita K."/>
            <person name="Maehara T."/>
            <person name="Masukawa M."/>
            <person name="Mizubayashi T."/>
            <person name="Mukai Y."/>
            <person name="Nagasaki H."/>
            <person name="Nagata Y."/>
            <person name="Naito S."/>
            <person name="Nakashima M."/>
            <person name="Nakama Y."/>
            <person name="Nakamichi Y."/>
            <person name="Nakamura M."/>
            <person name="Meguro A."/>
            <person name="Negishi M."/>
            <person name="Ohta I."/>
            <person name="Ohta T."/>
            <person name="Okamoto M."/>
            <person name="Ono N."/>
            <person name="Saji S."/>
            <person name="Sakaguchi M."/>
            <person name="Sakai K."/>
            <person name="Shibata M."/>
            <person name="Shimokawa T."/>
            <person name="Song J."/>
            <person name="Takazaki Y."/>
            <person name="Terasawa K."/>
            <person name="Tsugane M."/>
            <person name="Tsuji K."/>
            <person name="Ueda S."/>
            <person name="Waki K."/>
            <person name="Yamagata H."/>
            <person name="Yamamoto M."/>
            <person name="Yamamoto S."/>
            <person name="Yamane H."/>
            <person name="Yoshiki S."/>
            <person name="Yoshihara R."/>
            <person name="Yukawa K."/>
            <person name="Zhong H."/>
            <person name="Yano M."/>
            <person name="Yuan Q."/>
            <person name="Ouyang S."/>
            <person name="Liu J."/>
            <person name="Jones K.M."/>
            <person name="Gansberger K."/>
            <person name="Moffat K."/>
            <person name="Hill J."/>
            <person name="Bera J."/>
            <person name="Fadrosh D."/>
            <person name="Jin S."/>
            <person name="Johri S."/>
            <person name="Kim M."/>
            <person name="Overton L."/>
            <person name="Reardon M."/>
            <person name="Tsitrin T."/>
            <person name="Vuong H."/>
            <person name="Weaver B."/>
            <person name="Ciecko A."/>
            <person name="Tallon L."/>
            <person name="Jackson J."/>
            <person name="Pai G."/>
            <person name="Aken S.V."/>
            <person name="Utterback T."/>
            <person name="Reidmuller S."/>
            <person name="Feldblyum T."/>
            <person name="Hsiao J."/>
            <person name="Zismann V."/>
            <person name="Iobst S."/>
            <person name="de Vazeille A.R."/>
            <person name="Buell C.R."/>
            <person name="Ying K."/>
            <person name="Li Y."/>
            <person name="Lu T."/>
            <person name="Huang Y."/>
            <person name="Zhao Q."/>
            <person name="Feng Q."/>
            <person name="Zhang L."/>
            <person name="Zhu J."/>
            <person name="Weng Q."/>
            <person name="Mu J."/>
            <person name="Lu Y."/>
            <person name="Fan D."/>
            <person name="Liu Y."/>
            <person name="Guan J."/>
            <person name="Zhang Y."/>
            <person name="Yu S."/>
            <person name="Liu X."/>
            <person name="Zhang Y."/>
            <person name="Hong G."/>
            <person name="Han B."/>
            <person name="Choisne N."/>
            <person name="Demange N."/>
            <person name="Orjeda G."/>
            <person name="Samain S."/>
            <person name="Cattolico L."/>
            <person name="Pelletier E."/>
            <person name="Couloux A."/>
            <person name="Segurens B."/>
            <person name="Wincker P."/>
            <person name="D'Hont A."/>
            <person name="Scarpelli C."/>
            <person name="Weissenbach J."/>
            <person name="Salanoubat M."/>
            <person name="Quetier F."/>
            <person name="Yu Y."/>
            <person name="Kim H.R."/>
            <person name="Rambo T."/>
            <person name="Currie J."/>
            <person name="Collura K."/>
            <person name="Luo M."/>
            <person name="Yang T."/>
            <person name="Ammiraju J.S.S."/>
            <person name="Engler F."/>
            <person name="Soderlund C."/>
            <person name="Wing R.A."/>
            <person name="Palmer L.E."/>
            <person name="de la Bastide M."/>
            <person name="Spiegel L."/>
            <person name="Nascimento L."/>
            <person name="Zutavern T."/>
            <person name="O'Shaughnessy A."/>
            <person name="Dike S."/>
            <person name="Dedhia N."/>
            <person name="Preston R."/>
            <person name="Balija V."/>
            <person name="McCombie W.R."/>
            <person name="Chow T."/>
            <person name="Chen H."/>
            <person name="Chung M."/>
            <person name="Chen C."/>
            <person name="Shaw J."/>
            <person name="Wu H."/>
            <person name="Hsiao K."/>
            <person name="Chao Y."/>
            <person name="Chu M."/>
            <person name="Cheng C."/>
            <person name="Hour A."/>
            <person name="Lee P."/>
            <person name="Lin S."/>
            <person name="Lin Y."/>
            <person name="Liou J."/>
            <person name="Liu S."/>
            <person name="Hsing Y."/>
            <person name="Raghuvanshi S."/>
            <person name="Mohanty A."/>
            <person name="Bharti A.K."/>
            <person name="Gaur A."/>
            <person name="Gupta V."/>
            <person name="Kumar D."/>
            <person name="Ravi V."/>
            <person name="Vij S."/>
            <person name="Kapur A."/>
            <person name="Khurana P."/>
            <person name="Khurana P."/>
            <person name="Khurana J.P."/>
            <person name="Tyagi A.K."/>
            <person name="Gaikwad K."/>
            <person name="Singh A."/>
            <person name="Dalal V."/>
            <person name="Srivastava S."/>
            <person name="Dixit A."/>
            <person name="Pal A.K."/>
            <person name="Ghazi I.A."/>
            <person name="Yadav M."/>
            <person name="Pandit A."/>
            <person name="Bhargava A."/>
            <person name="Sureshbabu K."/>
            <person name="Batra K."/>
            <person name="Sharma T.R."/>
            <person name="Mohapatra T."/>
            <person name="Singh N.K."/>
            <person name="Messing J."/>
            <person name="Nelson A.B."/>
            <person name="Fuks G."/>
            <person name="Kavchok S."/>
            <person name="Keizer G."/>
            <person name="Linton E."/>
            <person name="Llaca V."/>
            <person name="Song R."/>
            <person name="Tanyolac B."/>
            <person name="Young S."/>
            <person name="Ho-Il K."/>
            <person name="Hahn J.H."/>
            <person name="Sangsakoo G."/>
            <person name="Vanavichit A."/>
            <person name="de Mattos Luiz.A.T."/>
            <person name="Zimmer P.D."/>
            <person name="Malone G."/>
            <person name="Dellagostin O."/>
            <person name="de Oliveira A.C."/>
            <person name="Bevan M."/>
            <person name="Bancroft I."/>
            <person name="Minx P."/>
            <person name="Cordum H."/>
            <person name="Wilson R."/>
            <person name="Cheng Z."/>
            <person name="Jin W."/>
            <person name="Jiang J."/>
            <person name="Leong S.A."/>
            <person name="Iwama H."/>
            <person name="Gojobori T."/>
            <person name="Itoh T."/>
            <person name="Niimura Y."/>
            <person name="Fujii Y."/>
            <person name="Habara T."/>
            <person name="Sakai H."/>
            <person name="Sato Y."/>
            <person name="Wilson G."/>
            <person name="Kumar K."/>
            <person name="McCouch S."/>
            <person name="Juretic N."/>
            <person name="Hoen D."/>
            <person name="Wright S."/>
            <person name="Bruskiewich R."/>
            <person name="Bureau T."/>
            <person name="Miyao A."/>
            <person name="Hirochika H."/>
            <person name="Nishikawa T."/>
            <person name="Kadowaki K."/>
            <person name="Sugiura M."/>
            <person name="Burr B."/>
            <person name="Sasaki T."/>
        </authorList>
    </citation>
    <scope>NUCLEOTIDE SEQUENCE [LARGE SCALE GENOMIC DNA]</scope>
    <source>
        <strain evidence="4">cv. Nipponbare</strain>
    </source>
</reference>
<evidence type="ECO:0000313" key="3">
    <source>
        <dbReference type="EMBL" id="BAS89420.1"/>
    </source>
</evidence>
<feature type="non-terminal residue" evidence="3">
    <location>
        <position position="1"/>
    </location>
</feature>
<protein>
    <submittedName>
        <fullName evidence="3">Os04g0447650 protein</fullName>
    </submittedName>
</protein>
<accession>A0A0P0WAP1</accession>
<feature type="region of interest" description="Disordered" evidence="1">
    <location>
        <begin position="28"/>
        <end position="47"/>
    </location>
</feature>
<proteinExistence type="predicted"/>
<organism evidence="3 4">
    <name type="scientific">Oryza sativa subsp. japonica</name>
    <name type="common">Rice</name>
    <dbReference type="NCBI Taxonomy" id="39947"/>
    <lineage>
        <taxon>Eukaryota</taxon>
        <taxon>Viridiplantae</taxon>
        <taxon>Streptophyta</taxon>
        <taxon>Embryophyta</taxon>
        <taxon>Tracheophyta</taxon>
        <taxon>Spermatophyta</taxon>
        <taxon>Magnoliopsida</taxon>
        <taxon>Liliopsida</taxon>
        <taxon>Poales</taxon>
        <taxon>Poaceae</taxon>
        <taxon>BOP clade</taxon>
        <taxon>Oryzoideae</taxon>
        <taxon>Oryzeae</taxon>
        <taxon>Oryzinae</taxon>
        <taxon>Oryza</taxon>
        <taxon>Oryza sativa</taxon>
    </lineage>
</organism>
<feature type="compositionally biased region" description="Polar residues" evidence="1">
    <location>
        <begin position="38"/>
        <end position="47"/>
    </location>
</feature>